<dbReference type="GO" id="GO:0016853">
    <property type="term" value="F:isomerase activity"/>
    <property type="evidence" value="ECO:0007669"/>
    <property type="project" value="UniProtKB-KW"/>
</dbReference>
<dbReference type="EMBL" id="SNXS01000002">
    <property type="protein sequence ID" value="TDP72730.1"/>
    <property type="molecule type" value="Genomic_DNA"/>
</dbReference>
<dbReference type="SUPFAM" id="SSF51182">
    <property type="entry name" value="RmlC-like cupins"/>
    <property type="match status" value="1"/>
</dbReference>
<dbReference type="OrthoDB" id="122936at2"/>
<dbReference type="Proteomes" id="UP000295361">
    <property type="component" value="Unassembled WGS sequence"/>
</dbReference>
<dbReference type="RefSeq" id="WP_133700178.1">
    <property type="nucleotide sequence ID" value="NZ_SNXS01000002.1"/>
</dbReference>
<dbReference type="InParanoid" id="A0A4R6QPC8"/>
<sequence length="116" mass="12405">MLIVNHAVLPVELHRGWHSQCVAGPNLGCAGFEVRLIELDAWASSDVRVHAAERVLLVQAGSGKQRLDGEPQEFHAPCTLHVPARARHQLCNCGATPLRVVEISAPSCAAPAPCCD</sequence>
<proteinExistence type="predicted"/>
<evidence type="ECO:0000259" key="1">
    <source>
        <dbReference type="Pfam" id="PF07883"/>
    </source>
</evidence>
<evidence type="ECO:0000313" key="3">
    <source>
        <dbReference type="Proteomes" id="UP000295361"/>
    </source>
</evidence>
<evidence type="ECO:0000313" key="2">
    <source>
        <dbReference type="EMBL" id="TDP72730.1"/>
    </source>
</evidence>
<keyword evidence="2" id="KW-0413">Isomerase</keyword>
<name>A0A4R6QPC8_9BURK</name>
<feature type="domain" description="Cupin type-2" evidence="1">
    <location>
        <begin position="43"/>
        <end position="103"/>
    </location>
</feature>
<dbReference type="Pfam" id="PF07883">
    <property type="entry name" value="Cupin_2"/>
    <property type="match status" value="1"/>
</dbReference>
<gene>
    <name evidence="2" type="ORF">DES47_102475</name>
</gene>
<dbReference type="Gene3D" id="2.60.120.10">
    <property type="entry name" value="Jelly Rolls"/>
    <property type="match status" value="1"/>
</dbReference>
<organism evidence="2 3">
    <name type="scientific">Roseateles toxinivorans</name>
    <dbReference type="NCBI Taxonomy" id="270368"/>
    <lineage>
        <taxon>Bacteria</taxon>
        <taxon>Pseudomonadati</taxon>
        <taxon>Pseudomonadota</taxon>
        <taxon>Betaproteobacteria</taxon>
        <taxon>Burkholderiales</taxon>
        <taxon>Sphaerotilaceae</taxon>
        <taxon>Roseateles</taxon>
    </lineage>
</organism>
<keyword evidence="3" id="KW-1185">Reference proteome</keyword>
<reference evidence="2 3" key="1">
    <citation type="submission" date="2019-03" db="EMBL/GenBank/DDBJ databases">
        <title>Genomic Encyclopedia of Type Strains, Phase IV (KMG-IV): sequencing the most valuable type-strain genomes for metagenomic binning, comparative biology and taxonomic classification.</title>
        <authorList>
            <person name="Goeker M."/>
        </authorList>
    </citation>
    <scope>NUCLEOTIDE SEQUENCE [LARGE SCALE GENOMIC DNA]</scope>
    <source>
        <strain evidence="2 3">DSM 16998</strain>
    </source>
</reference>
<dbReference type="InterPro" id="IPR013096">
    <property type="entry name" value="Cupin_2"/>
</dbReference>
<protein>
    <submittedName>
        <fullName evidence="2">Mannose-6-phosphate isomerase-like protein (Cupin superfamily)</fullName>
    </submittedName>
</protein>
<dbReference type="InterPro" id="IPR011051">
    <property type="entry name" value="RmlC_Cupin_sf"/>
</dbReference>
<accession>A0A4R6QPC8</accession>
<dbReference type="AlphaFoldDB" id="A0A4R6QPC8"/>
<comment type="caution">
    <text evidence="2">The sequence shown here is derived from an EMBL/GenBank/DDBJ whole genome shotgun (WGS) entry which is preliminary data.</text>
</comment>
<dbReference type="InterPro" id="IPR014710">
    <property type="entry name" value="RmlC-like_jellyroll"/>
</dbReference>